<dbReference type="PANTHER" id="PTHR23508">
    <property type="entry name" value="CARBOXYLIC ACID TRANSPORTER PROTEIN HOMOLOG"/>
    <property type="match status" value="1"/>
</dbReference>
<evidence type="ECO:0000256" key="5">
    <source>
        <dbReference type="SAM" id="Phobius"/>
    </source>
</evidence>
<feature type="transmembrane region" description="Helical" evidence="5">
    <location>
        <begin position="47"/>
        <end position="70"/>
    </location>
</feature>
<keyword evidence="2 5" id="KW-0812">Transmembrane</keyword>
<sequence length="245" mass="26506">IAVTWRFFLITGSIPLIIAPYTIMKIPHDNKKIRQAEKKINLRDYKIPLAKSMIMMSGFFSAYFAILSFYPTIATSFGVPASQIGIIMIISSLTVAAGFILFGKLAAIFRKKYLIMAGSMIALAFAWLAVPYFSPIRFLAVPGMIVFSLGIGSMPIIPLLLMDRINPAVRGLISGVSYNFGALFGGLISVLLGTIGGIVGYSQLLLIIDATTLVCLLAVFITGATIKKRNESTSYLSGLSGDMDQ</sequence>
<dbReference type="InterPro" id="IPR011701">
    <property type="entry name" value="MFS"/>
</dbReference>
<dbReference type="AlphaFoldDB" id="A0A7K4FK12"/>
<evidence type="ECO:0000259" key="6">
    <source>
        <dbReference type="PROSITE" id="PS50850"/>
    </source>
</evidence>
<dbReference type="RefSeq" id="WP_171481176.1">
    <property type="nucleotide sequence ID" value="NZ_JABGBP010000019.1"/>
</dbReference>
<keyword evidence="4 5" id="KW-0472">Membrane</keyword>
<evidence type="ECO:0000313" key="8">
    <source>
        <dbReference type="Proteomes" id="UP000546917"/>
    </source>
</evidence>
<dbReference type="Proteomes" id="UP000546917">
    <property type="component" value="Unassembled WGS sequence"/>
</dbReference>
<dbReference type="InterPro" id="IPR036259">
    <property type="entry name" value="MFS_trans_sf"/>
</dbReference>
<feature type="non-terminal residue" evidence="7">
    <location>
        <position position="1"/>
    </location>
</feature>
<feature type="transmembrane region" description="Helical" evidence="5">
    <location>
        <begin position="173"/>
        <end position="198"/>
    </location>
</feature>
<dbReference type="InterPro" id="IPR020846">
    <property type="entry name" value="MFS_dom"/>
</dbReference>
<dbReference type="PROSITE" id="PS50850">
    <property type="entry name" value="MFS"/>
    <property type="match status" value="1"/>
</dbReference>
<evidence type="ECO:0000256" key="2">
    <source>
        <dbReference type="ARBA" id="ARBA00022692"/>
    </source>
</evidence>
<evidence type="ECO:0000256" key="3">
    <source>
        <dbReference type="ARBA" id="ARBA00022989"/>
    </source>
</evidence>
<comment type="subcellular location">
    <subcellularLocation>
        <location evidence="1">Membrane</location>
        <topology evidence="1">Multi-pass membrane protein</topology>
    </subcellularLocation>
</comment>
<comment type="caution">
    <text evidence="7">The sequence shown here is derived from an EMBL/GenBank/DDBJ whole genome shotgun (WGS) entry which is preliminary data.</text>
</comment>
<dbReference type="PANTHER" id="PTHR23508:SF10">
    <property type="entry name" value="CARBOXYLIC ACID TRANSPORTER PROTEIN HOMOLOG"/>
    <property type="match status" value="1"/>
</dbReference>
<gene>
    <name evidence="7" type="ORF">HLB00_00690</name>
</gene>
<organism evidence="7 8">
    <name type="scientific">Ferroplasma acidiphilum</name>
    <dbReference type="NCBI Taxonomy" id="74969"/>
    <lineage>
        <taxon>Archaea</taxon>
        <taxon>Methanobacteriati</taxon>
        <taxon>Thermoplasmatota</taxon>
        <taxon>Thermoplasmata</taxon>
        <taxon>Thermoplasmatales</taxon>
        <taxon>Ferroplasmaceae</taxon>
        <taxon>Ferroplasma</taxon>
    </lineage>
</organism>
<feature type="transmembrane region" description="Helical" evidence="5">
    <location>
        <begin position="6"/>
        <end position="26"/>
    </location>
</feature>
<feature type="transmembrane region" description="Helical" evidence="5">
    <location>
        <begin position="82"/>
        <end position="102"/>
    </location>
</feature>
<keyword evidence="3 5" id="KW-1133">Transmembrane helix</keyword>
<dbReference type="GO" id="GO:0046943">
    <property type="term" value="F:carboxylic acid transmembrane transporter activity"/>
    <property type="evidence" value="ECO:0007669"/>
    <property type="project" value="TreeGrafter"/>
</dbReference>
<proteinExistence type="predicted"/>
<dbReference type="EMBL" id="JABGBP010000019">
    <property type="protein sequence ID" value="NOL59356.1"/>
    <property type="molecule type" value="Genomic_DNA"/>
</dbReference>
<dbReference type="GO" id="GO:0005886">
    <property type="term" value="C:plasma membrane"/>
    <property type="evidence" value="ECO:0007669"/>
    <property type="project" value="TreeGrafter"/>
</dbReference>
<evidence type="ECO:0000256" key="1">
    <source>
        <dbReference type="ARBA" id="ARBA00004141"/>
    </source>
</evidence>
<evidence type="ECO:0000256" key="4">
    <source>
        <dbReference type="ARBA" id="ARBA00023136"/>
    </source>
</evidence>
<dbReference type="Gene3D" id="1.20.1250.20">
    <property type="entry name" value="MFS general substrate transporter like domains"/>
    <property type="match status" value="1"/>
</dbReference>
<name>A0A7K4FK12_9ARCH</name>
<protein>
    <submittedName>
        <fullName evidence="7">MFS transporter</fullName>
    </submittedName>
</protein>
<accession>A0A7K4FK12</accession>
<dbReference type="SUPFAM" id="SSF103473">
    <property type="entry name" value="MFS general substrate transporter"/>
    <property type="match status" value="1"/>
</dbReference>
<feature type="transmembrane region" description="Helical" evidence="5">
    <location>
        <begin position="114"/>
        <end position="133"/>
    </location>
</feature>
<feature type="domain" description="Major facilitator superfamily (MFS) profile" evidence="6">
    <location>
        <begin position="1"/>
        <end position="227"/>
    </location>
</feature>
<feature type="transmembrane region" description="Helical" evidence="5">
    <location>
        <begin position="139"/>
        <end position="161"/>
    </location>
</feature>
<reference evidence="7 8" key="1">
    <citation type="submission" date="2020-05" db="EMBL/GenBank/DDBJ databases">
        <authorList>
            <person name="Zhang R."/>
        </authorList>
    </citation>
    <scope>NUCLEOTIDE SEQUENCE [LARGE SCALE GENOMIC DNA]</scope>
    <source>
        <strain evidence="7 8">DSM 28986</strain>
    </source>
</reference>
<evidence type="ECO:0000313" key="7">
    <source>
        <dbReference type="EMBL" id="NOL59356.1"/>
    </source>
</evidence>
<dbReference type="Pfam" id="PF07690">
    <property type="entry name" value="MFS_1"/>
    <property type="match status" value="1"/>
</dbReference>
<feature type="transmembrane region" description="Helical" evidence="5">
    <location>
        <begin position="204"/>
        <end position="226"/>
    </location>
</feature>